<keyword evidence="9" id="KW-1185">Reference proteome</keyword>
<keyword evidence="4" id="KW-0862">Zinc</keyword>
<comment type="caution">
    <text evidence="8">The sequence shown here is derived from an EMBL/GenBank/DDBJ whole genome shotgun (WGS) entry which is preliminary data.</text>
</comment>
<dbReference type="EMBL" id="CAJNOR010002534">
    <property type="protein sequence ID" value="CAF1307816.1"/>
    <property type="molecule type" value="Genomic_DNA"/>
</dbReference>
<dbReference type="Pfam" id="PF13923">
    <property type="entry name" value="zf-C3HC4_2"/>
    <property type="match status" value="1"/>
</dbReference>
<dbReference type="Gene3D" id="3.80.10.10">
    <property type="entry name" value="Ribonuclease Inhibitor"/>
    <property type="match status" value="1"/>
</dbReference>
<evidence type="ECO:0000313" key="10">
    <source>
        <dbReference type="Proteomes" id="UP000663852"/>
    </source>
</evidence>
<evidence type="ECO:0000256" key="1">
    <source>
        <dbReference type="ARBA" id="ARBA00022723"/>
    </source>
</evidence>
<evidence type="ECO:0000256" key="4">
    <source>
        <dbReference type="ARBA" id="ARBA00022833"/>
    </source>
</evidence>
<dbReference type="SMART" id="SM00184">
    <property type="entry name" value="RING"/>
    <property type="match status" value="1"/>
</dbReference>
<dbReference type="InterPro" id="IPR001841">
    <property type="entry name" value="Znf_RING"/>
</dbReference>
<evidence type="ECO:0000256" key="3">
    <source>
        <dbReference type="ARBA" id="ARBA00022771"/>
    </source>
</evidence>
<evidence type="ECO:0000256" key="5">
    <source>
        <dbReference type="PROSITE-ProRule" id="PRU00175"/>
    </source>
</evidence>
<dbReference type="SUPFAM" id="SSF57850">
    <property type="entry name" value="RING/U-box"/>
    <property type="match status" value="1"/>
</dbReference>
<dbReference type="Proteomes" id="UP000663852">
    <property type="component" value="Unassembled WGS sequence"/>
</dbReference>
<keyword evidence="2" id="KW-0677">Repeat</keyword>
<gene>
    <name evidence="8" type="ORF">EDS130_LOCUS44051</name>
    <name evidence="7" type="ORF">XAT740_LOCUS29216</name>
</gene>
<dbReference type="GO" id="GO:0008270">
    <property type="term" value="F:zinc ion binding"/>
    <property type="evidence" value="ECO:0007669"/>
    <property type="project" value="UniProtKB-KW"/>
</dbReference>
<dbReference type="OrthoDB" id="438726at2759"/>
<dbReference type="InterPro" id="IPR032675">
    <property type="entry name" value="LRR_dom_sf"/>
</dbReference>
<evidence type="ECO:0000313" key="9">
    <source>
        <dbReference type="Proteomes" id="UP000663828"/>
    </source>
</evidence>
<reference evidence="8" key="1">
    <citation type="submission" date="2021-02" db="EMBL/GenBank/DDBJ databases">
        <authorList>
            <person name="Nowell W R."/>
        </authorList>
    </citation>
    <scope>NUCLEOTIDE SEQUENCE</scope>
</reference>
<protein>
    <recommendedName>
        <fullName evidence="6">RING-type domain-containing protein</fullName>
    </recommendedName>
</protein>
<dbReference type="SMART" id="SM00368">
    <property type="entry name" value="LRR_RI"/>
    <property type="match status" value="4"/>
</dbReference>
<dbReference type="PROSITE" id="PS50089">
    <property type="entry name" value="ZF_RING_2"/>
    <property type="match status" value="1"/>
</dbReference>
<keyword evidence="1" id="KW-0479">Metal-binding</keyword>
<dbReference type="Pfam" id="PF13516">
    <property type="entry name" value="LRR_6"/>
    <property type="match status" value="2"/>
</dbReference>
<evidence type="ECO:0000259" key="6">
    <source>
        <dbReference type="PROSITE" id="PS50089"/>
    </source>
</evidence>
<organism evidence="8 10">
    <name type="scientific">Adineta ricciae</name>
    <name type="common">Rotifer</name>
    <dbReference type="NCBI Taxonomy" id="249248"/>
    <lineage>
        <taxon>Eukaryota</taxon>
        <taxon>Metazoa</taxon>
        <taxon>Spiralia</taxon>
        <taxon>Gnathifera</taxon>
        <taxon>Rotifera</taxon>
        <taxon>Eurotatoria</taxon>
        <taxon>Bdelloidea</taxon>
        <taxon>Adinetida</taxon>
        <taxon>Adinetidae</taxon>
        <taxon>Adineta</taxon>
    </lineage>
</organism>
<dbReference type="Gene3D" id="3.30.40.10">
    <property type="entry name" value="Zinc/RING finger domain, C3HC4 (zinc finger)"/>
    <property type="match status" value="2"/>
</dbReference>
<sequence>MATSFKFEYMNKNIDEHLKCPICKSPFIDPVSTPCRHAFCRQCINDKLSNKSSCPECNQSLSSKDLSPMVIFICKMLDDLLVKCVNCEQTGIKRSQFDHHLEEVCPKTLVSCSGADIRCPWTGRVNQLKLHKVSCDYERLRTILTELISENETLKEEKYLCEKSACSIEGTTAIAQLTKEVNFMLDSICHRNEKLEKTIKQFTKYSPIDLRLQKLTDLDMGIIVQKAIIDCQCTVLELKGNMFSDLSIPILIHGLYNNTSMTKLNLNHNPIGDTGVRLLAEFFAMDNTNIEKLYLGNINLTDQGVYYLAQMLINNRTLKALGIFENPFGDQGVKELARVFTQHKTSLDYLYMDSMNSITDASVDVIINMLNNTQSLQKIGMRNCGFSTHGVKRLKEGLGKNLSQIIF</sequence>
<dbReference type="AlphaFoldDB" id="A0A815V5W2"/>
<feature type="domain" description="RING-type" evidence="6">
    <location>
        <begin position="20"/>
        <end position="58"/>
    </location>
</feature>
<dbReference type="InterPro" id="IPR017907">
    <property type="entry name" value="Znf_RING_CS"/>
</dbReference>
<accession>A0A815V5W2</accession>
<proteinExistence type="predicted"/>
<evidence type="ECO:0000313" key="7">
    <source>
        <dbReference type="EMBL" id="CAF1307816.1"/>
    </source>
</evidence>
<dbReference type="PROSITE" id="PS00518">
    <property type="entry name" value="ZF_RING_1"/>
    <property type="match status" value="1"/>
</dbReference>
<dbReference type="InterPro" id="IPR001611">
    <property type="entry name" value="Leu-rich_rpt"/>
</dbReference>
<evidence type="ECO:0000256" key="2">
    <source>
        <dbReference type="ARBA" id="ARBA00022737"/>
    </source>
</evidence>
<keyword evidence="3 5" id="KW-0863">Zinc-finger</keyword>
<dbReference type="SUPFAM" id="SSF49599">
    <property type="entry name" value="TRAF domain-like"/>
    <property type="match status" value="1"/>
</dbReference>
<dbReference type="PANTHER" id="PTHR24111">
    <property type="entry name" value="LEUCINE-RICH REPEAT-CONTAINING PROTEIN 34"/>
    <property type="match status" value="1"/>
</dbReference>
<dbReference type="InterPro" id="IPR013083">
    <property type="entry name" value="Znf_RING/FYVE/PHD"/>
</dbReference>
<dbReference type="SUPFAM" id="SSF52047">
    <property type="entry name" value="RNI-like"/>
    <property type="match status" value="1"/>
</dbReference>
<dbReference type="EMBL" id="CAJNOJ010000796">
    <property type="protein sequence ID" value="CAF1523647.1"/>
    <property type="molecule type" value="Genomic_DNA"/>
</dbReference>
<evidence type="ECO:0000313" key="8">
    <source>
        <dbReference type="EMBL" id="CAF1523647.1"/>
    </source>
</evidence>
<dbReference type="InterPro" id="IPR052201">
    <property type="entry name" value="LRR-containing_regulator"/>
</dbReference>
<name>A0A815V5W2_ADIRI</name>
<dbReference type="Proteomes" id="UP000663828">
    <property type="component" value="Unassembled WGS sequence"/>
</dbReference>
<dbReference type="PANTHER" id="PTHR24111:SF0">
    <property type="entry name" value="LEUCINE-RICH REPEAT-CONTAINING PROTEIN"/>
    <property type="match status" value="1"/>
</dbReference>